<evidence type="ECO:0000313" key="2">
    <source>
        <dbReference type="Proteomes" id="UP000297713"/>
    </source>
</evidence>
<dbReference type="EMBL" id="LXQC01000209">
    <property type="protein sequence ID" value="TFE65724.1"/>
    <property type="molecule type" value="Genomic_DNA"/>
</dbReference>
<protein>
    <submittedName>
        <fullName evidence="1">Uncharacterized protein</fullName>
    </submittedName>
</protein>
<sequence length="134" mass="15474">MGYRATRCAGAFQWGKAPKTLEEWKERIRRLLCPAGFFFDFPQGASARDWWGLLKKAEDYLKDLRKRYPARIGNRDLPTPLGLDNPKQRSALPLRPIQVAFPQKEFHLLVLEAPHKRVLGENTLKEWKSGSILS</sequence>
<keyword evidence="2" id="KW-1185">Reference proteome</keyword>
<dbReference type="RefSeq" id="WP_134440990.1">
    <property type="nucleotide sequence ID" value="NZ_LXQC01000209.1"/>
</dbReference>
<dbReference type="AlphaFoldDB" id="A0A4Y8P6P2"/>
<accession>A0A4Y8P6P2</accession>
<gene>
    <name evidence="1" type="ORF">A7Q10_03055</name>
</gene>
<organism evidence="1 2">
    <name type="scientific">Methylacidiphilum caldifontis</name>
    <dbReference type="NCBI Taxonomy" id="2795386"/>
    <lineage>
        <taxon>Bacteria</taxon>
        <taxon>Pseudomonadati</taxon>
        <taxon>Verrucomicrobiota</taxon>
        <taxon>Methylacidiphilae</taxon>
        <taxon>Methylacidiphilales</taxon>
        <taxon>Methylacidiphilaceae</taxon>
        <taxon>Methylacidiphilum (ex Ratnadevi et al. 2023)</taxon>
    </lineage>
</organism>
<proteinExistence type="predicted"/>
<comment type="caution">
    <text evidence="1">The sequence shown here is derived from an EMBL/GenBank/DDBJ whole genome shotgun (WGS) entry which is preliminary data.</text>
</comment>
<evidence type="ECO:0000313" key="1">
    <source>
        <dbReference type="EMBL" id="TFE65724.1"/>
    </source>
</evidence>
<name>A0A4Y8P6P2_9BACT</name>
<dbReference type="Proteomes" id="UP000297713">
    <property type="component" value="Unassembled WGS sequence"/>
</dbReference>
<reference evidence="1 2" key="1">
    <citation type="submission" date="2016-05" db="EMBL/GenBank/DDBJ databases">
        <title>Diversity and Homogeneity among Thermoacidophilic Verrucomicrobia Methanotrophs Linked with Geographical Origin.</title>
        <authorList>
            <person name="Erikstad H.-A."/>
            <person name="Smestad N.B."/>
            <person name="Ceballos R.M."/>
            <person name="Birkeland N.-K."/>
        </authorList>
    </citation>
    <scope>NUCLEOTIDE SEQUENCE [LARGE SCALE GENOMIC DNA]</scope>
    <source>
        <strain evidence="1 2">Phi</strain>
    </source>
</reference>